<dbReference type="OrthoDB" id="9774724at2"/>
<dbReference type="SUPFAM" id="SSF50156">
    <property type="entry name" value="PDZ domain-like"/>
    <property type="match status" value="1"/>
</dbReference>
<dbReference type="EMBL" id="FUWM01000008">
    <property type="protein sequence ID" value="SJZ54275.1"/>
    <property type="molecule type" value="Genomic_DNA"/>
</dbReference>
<dbReference type="Pfam" id="PF04459">
    <property type="entry name" value="DUF512"/>
    <property type="match status" value="1"/>
</dbReference>
<dbReference type="Gene3D" id="3.20.20.70">
    <property type="entry name" value="Aldolase class I"/>
    <property type="match status" value="1"/>
</dbReference>
<accession>A0A1T4LHT3</accession>
<proteinExistence type="predicted"/>
<protein>
    <submittedName>
        <fullName evidence="3">Putative radical SAM enzyme, TIGR03279 family</fullName>
    </submittedName>
</protein>
<evidence type="ECO:0000259" key="1">
    <source>
        <dbReference type="Pfam" id="PF04459"/>
    </source>
</evidence>
<dbReference type="CDD" id="cd01335">
    <property type="entry name" value="Radical_SAM"/>
    <property type="match status" value="1"/>
</dbReference>
<dbReference type="InterPro" id="IPR045375">
    <property type="entry name" value="Put_radical_SAM-like_N"/>
</dbReference>
<evidence type="ECO:0000259" key="2">
    <source>
        <dbReference type="Pfam" id="PF19238"/>
    </source>
</evidence>
<evidence type="ECO:0000313" key="3">
    <source>
        <dbReference type="EMBL" id="SJZ54275.1"/>
    </source>
</evidence>
<sequence length="438" mass="50197">MVESSCIEIETVQLDSIADELNIEPGDQLLTINGSQIRDYIDYKFLITDLYLEVLIRKSNGEEWLLEIEKDYDEGLGLEFSGIIYDDLKKCNNNCLFCFVNQSPPGLRETLNLKDDDYRFSFLQGSYITLTNLSREEINRIKRLHLSPIYISVHTTNPELRVKMLRNSKAGDVLSYLKELAEVGIEFHTQIVLCPEINDGDELERTIKDLLELSSAIRSLAVVPVGLTKFRDDLYSLRSFTTEEAKEVVEQVEQWQKRIGEKCGENFLYLSDEFYLLANESIPPTKNYNGYPQLENGVGMVRLFWEQFNEVEEKLPTTIDKKQQFTLITGELGVATLEPMVARLNEINNLDLDLLVVQNSFFGENVTVTGLLTGQDIIETIKKRDLNGSIILPELLLNEDRLFIDDLQLDVLEAEFPEIEFIIVNNNAKDLVKTLINI</sequence>
<name>A0A1T4LHT3_9FIRM</name>
<feature type="domain" description="Putative radical SAM N-terminal" evidence="2">
    <location>
        <begin position="70"/>
        <end position="220"/>
    </location>
</feature>
<dbReference type="AlphaFoldDB" id="A0A1T4LHT3"/>
<feature type="domain" description="DUF512" evidence="1">
    <location>
        <begin position="223"/>
        <end position="416"/>
    </location>
</feature>
<evidence type="ECO:0000313" key="4">
    <source>
        <dbReference type="Proteomes" id="UP000190625"/>
    </source>
</evidence>
<dbReference type="STRING" id="142842.SAMN02745118_01146"/>
<dbReference type="InterPro" id="IPR058240">
    <property type="entry name" value="rSAM_sf"/>
</dbReference>
<dbReference type="SUPFAM" id="SSF102114">
    <property type="entry name" value="Radical SAM enzymes"/>
    <property type="match status" value="1"/>
</dbReference>
<dbReference type="InterPro" id="IPR007549">
    <property type="entry name" value="DUF512"/>
</dbReference>
<dbReference type="Proteomes" id="UP000190625">
    <property type="component" value="Unassembled WGS sequence"/>
</dbReference>
<dbReference type="InterPro" id="IPR036034">
    <property type="entry name" value="PDZ_sf"/>
</dbReference>
<keyword evidence="4" id="KW-1185">Reference proteome</keyword>
<dbReference type="InterPro" id="IPR013785">
    <property type="entry name" value="Aldolase_TIM"/>
</dbReference>
<gene>
    <name evidence="3" type="ORF">SAMN02745118_01146</name>
</gene>
<reference evidence="4" key="1">
    <citation type="submission" date="2017-02" db="EMBL/GenBank/DDBJ databases">
        <authorList>
            <person name="Varghese N."/>
            <person name="Submissions S."/>
        </authorList>
    </citation>
    <scope>NUCLEOTIDE SEQUENCE [LARGE SCALE GENOMIC DNA]</scope>
    <source>
        <strain evidence="4">ATCC BAA-73</strain>
    </source>
</reference>
<dbReference type="Pfam" id="PF19238">
    <property type="entry name" value="Radical_SAM_2"/>
    <property type="match status" value="1"/>
</dbReference>
<organism evidence="3 4">
    <name type="scientific">Selenihalanaerobacter shriftii</name>
    <dbReference type="NCBI Taxonomy" id="142842"/>
    <lineage>
        <taxon>Bacteria</taxon>
        <taxon>Bacillati</taxon>
        <taxon>Bacillota</taxon>
        <taxon>Clostridia</taxon>
        <taxon>Halanaerobiales</taxon>
        <taxon>Halobacteroidaceae</taxon>
        <taxon>Selenihalanaerobacter</taxon>
    </lineage>
</organism>
<dbReference type="RefSeq" id="WP_078809631.1">
    <property type="nucleotide sequence ID" value="NZ_FUWM01000008.1"/>
</dbReference>